<dbReference type="Pfam" id="PF00126">
    <property type="entry name" value="HTH_1"/>
    <property type="match status" value="1"/>
</dbReference>
<keyword evidence="2" id="KW-0805">Transcription regulation</keyword>
<gene>
    <name evidence="6" type="ORF">HY912_08520</name>
</gene>
<dbReference type="PANTHER" id="PTHR30126:SF39">
    <property type="entry name" value="HTH-TYPE TRANSCRIPTIONAL REGULATOR CYSL"/>
    <property type="match status" value="1"/>
</dbReference>
<dbReference type="Gene3D" id="3.40.190.290">
    <property type="match status" value="1"/>
</dbReference>
<dbReference type="Pfam" id="PF03466">
    <property type="entry name" value="LysR_substrate"/>
    <property type="match status" value="1"/>
</dbReference>
<evidence type="ECO:0000256" key="2">
    <source>
        <dbReference type="ARBA" id="ARBA00023015"/>
    </source>
</evidence>
<dbReference type="GO" id="GO:0000976">
    <property type="term" value="F:transcription cis-regulatory region binding"/>
    <property type="evidence" value="ECO:0007669"/>
    <property type="project" value="TreeGrafter"/>
</dbReference>
<dbReference type="InterPro" id="IPR036388">
    <property type="entry name" value="WH-like_DNA-bd_sf"/>
</dbReference>
<dbReference type="AlphaFoldDB" id="A0A9D6Z357"/>
<evidence type="ECO:0000256" key="1">
    <source>
        <dbReference type="ARBA" id="ARBA00009437"/>
    </source>
</evidence>
<name>A0A9D6Z357_9BACT</name>
<evidence type="ECO:0000259" key="5">
    <source>
        <dbReference type="PROSITE" id="PS50931"/>
    </source>
</evidence>
<protein>
    <submittedName>
        <fullName evidence="6">LysR family transcriptional regulator</fullName>
    </submittedName>
</protein>
<keyword evidence="4" id="KW-0804">Transcription</keyword>
<dbReference type="InterPro" id="IPR005119">
    <property type="entry name" value="LysR_subst-bd"/>
</dbReference>
<organism evidence="6 7">
    <name type="scientific">Desulfomonile tiedjei</name>
    <dbReference type="NCBI Taxonomy" id="2358"/>
    <lineage>
        <taxon>Bacteria</taxon>
        <taxon>Pseudomonadati</taxon>
        <taxon>Thermodesulfobacteriota</taxon>
        <taxon>Desulfomonilia</taxon>
        <taxon>Desulfomonilales</taxon>
        <taxon>Desulfomonilaceae</taxon>
        <taxon>Desulfomonile</taxon>
    </lineage>
</organism>
<proteinExistence type="inferred from homology"/>
<dbReference type="InterPro" id="IPR000847">
    <property type="entry name" value="LysR_HTH_N"/>
</dbReference>
<keyword evidence="3" id="KW-0238">DNA-binding</keyword>
<dbReference type="PROSITE" id="PS50931">
    <property type="entry name" value="HTH_LYSR"/>
    <property type="match status" value="1"/>
</dbReference>
<dbReference type="InterPro" id="IPR036390">
    <property type="entry name" value="WH_DNA-bd_sf"/>
</dbReference>
<evidence type="ECO:0000256" key="4">
    <source>
        <dbReference type="ARBA" id="ARBA00023163"/>
    </source>
</evidence>
<dbReference type="PANTHER" id="PTHR30126">
    <property type="entry name" value="HTH-TYPE TRANSCRIPTIONAL REGULATOR"/>
    <property type="match status" value="1"/>
</dbReference>
<dbReference type="Proteomes" id="UP000807825">
    <property type="component" value="Unassembled WGS sequence"/>
</dbReference>
<feature type="domain" description="HTH lysR-type" evidence="5">
    <location>
        <begin position="8"/>
        <end position="65"/>
    </location>
</feature>
<dbReference type="FunFam" id="1.10.10.10:FF:000001">
    <property type="entry name" value="LysR family transcriptional regulator"/>
    <property type="match status" value="1"/>
</dbReference>
<evidence type="ECO:0000313" key="7">
    <source>
        <dbReference type="Proteomes" id="UP000807825"/>
    </source>
</evidence>
<reference evidence="6" key="1">
    <citation type="submission" date="2020-07" db="EMBL/GenBank/DDBJ databases">
        <title>Huge and variable diversity of episymbiotic CPR bacteria and DPANN archaea in groundwater ecosystems.</title>
        <authorList>
            <person name="He C.Y."/>
            <person name="Keren R."/>
            <person name="Whittaker M."/>
            <person name="Farag I.F."/>
            <person name="Doudna J."/>
            <person name="Cate J.H.D."/>
            <person name="Banfield J.F."/>
        </authorList>
    </citation>
    <scope>NUCLEOTIDE SEQUENCE</scope>
    <source>
        <strain evidence="6">NC_groundwater_1664_Pr3_B-0.1um_52_9</strain>
    </source>
</reference>
<comment type="caution">
    <text evidence="6">The sequence shown here is derived from an EMBL/GenBank/DDBJ whole genome shotgun (WGS) entry which is preliminary data.</text>
</comment>
<dbReference type="SUPFAM" id="SSF46785">
    <property type="entry name" value="Winged helix' DNA-binding domain"/>
    <property type="match status" value="1"/>
</dbReference>
<comment type="similarity">
    <text evidence="1">Belongs to the LysR transcriptional regulatory family.</text>
</comment>
<dbReference type="EMBL" id="JACRDE010000230">
    <property type="protein sequence ID" value="MBI5249524.1"/>
    <property type="molecule type" value="Genomic_DNA"/>
</dbReference>
<sequence length="229" mass="25625">MSEEGQVVNLLQLETFVAVARTESFTKTASLVCRTQSAVSRQIQDLERTLGVLLFERIGRKVSLTEAGRILFDQAPRLLQQAKDLKERLRDLSQGVGGELRIGGTISAASTFLPQILAKFRRTHPSVKLSLQPGHTQVLIEKLRSNDLDAAVLGREVKEPDLKTCSLISDEIVLIAASDNPLARKQAVEPHELNGMEFMFRESGSDSRDVIKQWFDKHGVEVKTFMELW</sequence>
<accession>A0A9D6Z357</accession>
<dbReference type="Gene3D" id="1.10.10.10">
    <property type="entry name" value="Winged helix-like DNA-binding domain superfamily/Winged helix DNA-binding domain"/>
    <property type="match status" value="1"/>
</dbReference>
<dbReference type="SUPFAM" id="SSF53850">
    <property type="entry name" value="Periplasmic binding protein-like II"/>
    <property type="match status" value="1"/>
</dbReference>
<dbReference type="CDD" id="cd05466">
    <property type="entry name" value="PBP2_LTTR_substrate"/>
    <property type="match status" value="1"/>
</dbReference>
<evidence type="ECO:0000313" key="6">
    <source>
        <dbReference type="EMBL" id="MBI5249524.1"/>
    </source>
</evidence>
<evidence type="ECO:0000256" key="3">
    <source>
        <dbReference type="ARBA" id="ARBA00023125"/>
    </source>
</evidence>
<dbReference type="GO" id="GO:0003700">
    <property type="term" value="F:DNA-binding transcription factor activity"/>
    <property type="evidence" value="ECO:0007669"/>
    <property type="project" value="InterPro"/>
</dbReference>
<dbReference type="PRINTS" id="PR00039">
    <property type="entry name" value="HTHLYSR"/>
</dbReference>